<evidence type="ECO:0000313" key="1">
    <source>
        <dbReference type="EMBL" id="MBD2723458.1"/>
    </source>
</evidence>
<name>A0ABR8JUC1_9BACT</name>
<accession>A0ABR8JUC1</accession>
<proteinExistence type="predicted"/>
<organism evidence="1 2">
    <name type="scientific">Hymenobacter armeniacus</name>
    <dbReference type="NCBI Taxonomy" id="2771358"/>
    <lineage>
        <taxon>Bacteria</taxon>
        <taxon>Pseudomonadati</taxon>
        <taxon>Bacteroidota</taxon>
        <taxon>Cytophagia</taxon>
        <taxon>Cytophagales</taxon>
        <taxon>Hymenobacteraceae</taxon>
        <taxon>Hymenobacter</taxon>
    </lineage>
</organism>
<protein>
    <submittedName>
        <fullName evidence="1">Uncharacterized protein</fullName>
    </submittedName>
</protein>
<gene>
    <name evidence="1" type="ORF">IC234_15115</name>
</gene>
<sequence length="323" mass="36377">MGTLTYLSSLSSPDRITRLSTAISDANGQVKFEAKHLTGPHELILQTDVTQDTTCQLTVLDPFAGRYIKASSASVGLNTRFQRDYEKRYLQAQVQHAFSDKFHSRYAPEHVDSLSFFGQPNETYYLDKYTRFKVMEEVLREYVPGVVVRIRKDGFHLLVTDRANKVLLEKNPMVLLDGVPVFDMNKVMAINPLKVQKLEVIDSRYLHGAAIYNGLMSLTTYKGDLEGYQPDARALVQQYEGVQRQREFYAPRYETAAEKASRLPDLRNLLYWNPNLALTGAGAQTVEFYTGDQTGRYLVVLQGLSSSGRAGTTTAVLEVKPAL</sequence>
<keyword evidence="2" id="KW-1185">Reference proteome</keyword>
<dbReference type="Proteomes" id="UP000606003">
    <property type="component" value="Unassembled WGS sequence"/>
</dbReference>
<dbReference type="EMBL" id="JACXAC010000005">
    <property type="protein sequence ID" value="MBD2723458.1"/>
    <property type="molecule type" value="Genomic_DNA"/>
</dbReference>
<reference evidence="1 2" key="1">
    <citation type="submission" date="2020-09" db="EMBL/GenBank/DDBJ databases">
        <authorList>
            <person name="Kim M.K."/>
        </authorList>
    </citation>
    <scope>NUCLEOTIDE SEQUENCE [LARGE SCALE GENOMIC DNA]</scope>
    <source>
        <strain evidence="1 2">BT189</strain>
    </source>
</reference>
<comment type="caution">
    <text evidence="1">The sequence shown here is derived from an EMBL/GenBank/DDBJ whole genome shotgun (WGS) entry which is preliminary data.</text>
</comment>
<evidence type="ECO:0000313" key="2">
    <source>
        <dbReference type="Proteomes" id="UP000606003"/>
    </source>
</evidence>